<feature type="compositionally biased region" description="Basic and acidic residues" evidence="17">
    <location>
        <begin position="270"/>
        <end position="292"/>
    </location>
</feature>
<accession>A0ABV7WIT4</accession>
<comment type="subcellular location">
    <subcellularLocation>
        <location evidence="1">Cell membrane</location>
        <topology evidence="1">Multi-pass membrane protein</topology>
    </subcellularLocation>
    <subcellularLocation>
        <location evidence="16">Membrane</location>
        <topology evidence="16">Multi-pass membrane protein</topology>
    </subcellularLocation>
</comment>
<feature type="transmembrane region" description="Helical" evidence="18">
    <location>
        <begin position="39"/>
        <end position="60"/>
    </location>
</feature>
<feature type="transmembrane region" description="Helical" evidence="18">
    <location>
        <begin position="110"/>
        <end position="131"/>
    </location>
</feature>
<evidence type="ECO:0000259" key="19">
    <source>
        <dbReference type="Pfam" id="PF02096"/>
    </source>
</evidence>
<keyword evidence="8 18" id="KW-1133">Transmembrane helix</keyword>
<dbReference type="Pfam" id="PF02096">
    <property type="entry name" value="60KD_IMP"/>
    <property type="match status" value="1"/>
</dbReference>
<keyword evidence="21" id="KW-1185">Reference proteome</keyword>
<dbReference type="EMBL" id="JBHRWW010000007">
    <property type="protein sequence ID" value="MFC3689138.1"/>
    <property type="molecule type" value="Genomic_DNA"/>
</dbReference>
<evidence type="ECO:0000256" key="13">
    <source>
        <dbReference type="ARBA" id="ARBA00031538"/>
    </source>
</evidence>
<evidence type="ECO:0000256" key="7">
    <source>
        <dbReference type="ARBA" id="ARBA00022927"/>
    </source>
</evidence>
<evidence type="ECO:0000256" key="11">
    <source>
        <dbReference type="ARBA" id="ARBA00025034"/>
    </source>
</evidence>
<evidence type="ECO:0000256" key="16">
    <source>
        <dbReference type="RuleBase" id="RU003945"/>
    </source>
</evidence>
<comment type="caution">
    <text evidence="20">The sequence shown here is derived from an EMBL/GenBank/DDBJ whole genome shotgun (WGS) entry which is preliminary data.</text>
</comment>
<protein>
    <recommendedName>
        <fullName evidence="3">Membrane protein insertase YidC</fullName>
    </recommendedName>
    <alternativeName>
        <fullName evidence="15">Foldase YidC</fullName>
    </alternativeName>
    <alternativeName>
        <fullName evidence="14">Membrane integrase YidC</fullName>
    </alternativeName>
    <alternativeName>
        <fullName evidence="13">Membrane protein YidC</fullName>
    </alternativeName>
</protein>
<gene>
    <name evidence="20" type="primary">yidC</name>
    <name evidence="20" type="ORF">ACFOLH_12365</name>
</gene>
<evidence type="ECO:0000256" key="5">
    <source>
        <dbReference type="ARBA" id="ARBA00022475"/>
    </source>
</evidence>
<comment type="subunit">
    <text evidence="12">Interacts with the Sec translocase complex via SecD. Specifically interacts with transmembrane segments of nascent integral membrane proteins during membrane integration.</text>
</comment>
<evidence type="ECO:0000256" key="1">
    <source>
        <dbReference type="ARBA" id="ARBA00004651"/>
    </source>
</evidence>
<evidence type="ECO:0000256" key="10">
    <source>
        <dbReference type="ARBA" id="ARBA00023186"/>
    </source>
</evidence>
<proteinExistence type="inferred from homology"/>
<keyword evidence="7" id="KW-0653">Protein transport</keyword>
<sequence length="323" mass="35844">MGDFFASLLYPLEWVVAWIMVTAHTGLEAVGFDPAGGPAWVLSIVALVLVIRTALIPLFVRQIKASRQMQIIQPELKKVQDKYRGKNDQASREAMTKETMELYKSSKTNPFASCLPILLQMPIFFALFRVLNGIRSGRGTGPFDQTLVEQAQQARIFGSELSATFLDPTGPWTYLVAAILVVVMCLSQFYVQKMLMTKNMSAAALDSPFFKQQKMLLYILPIVFAVSGIGFPIGVLLYWCVTNLYSAVQQTIVIRNLPAPGSPAEKELEARRLKAATRKSERTGRPVHEILGKPEPLPVAVADPVKRAQPKRQPKSKRRPGAA</sequence>
<evidence type="ECO:0000256" key="14">
    <source>
        <dbReference type="ARBA" id="ARBA00033245"/>
    </source>
</evidence>
<dbReference type="PANTHER" id="PTHR12428">
    <property type="entry name" value="OXA1"/>
    <property type="match status" value="1"/>
</dbReference>
<dbReference type="InterPro" id="IPR001708">
    <property type="entry name" value="YidC/ALB3/OXA1/COX18"/>
</dbReference>
<evidence type="ECO:0000313" key="21">
    <source>
        <dbReference type="Proteomes" id="UP001595685"/>
    </source>
</evidence>
<feature type="region of interest" description="Disordered" evidence="17">
    <location>
        <begin position="270"/>
        <end position="323"/>
    </location>
</feature>
<evidence type="ECO:0000256" key="8">
    <source>
        <dbReference type="ARBA" id="ARBA00022989"/>
    </source>
</evidence>
<keyword evidence="4" id="KW-0813">Transport</keyword>
<evidence type="ECO:0000256" key="4">
    <source>
        <dbReference type="ARBA" id="ARBA00022448"/>
    </source>
</evidence>
<evidence type="ECO:0000256" key="2">
    <source>
        <dbReference type="ARBA" id="ARBA00010527"/>
    </source>
</evidence>
<comment type="similarity">
    <text evidence="2">Belongs to the OXA1/ALB3/YidC family. Type 1 subfamily.</text>
</comment>
<keyword evidence="5" id="KW-1003">Cell membrane</keyword>
<dbReference type="PANTHER" id="PTHR12428:SF65">
    <property type="entry name" value="CYTOCHROME C OXIDASE ASSEMBLY PROTEIN COX18, MITOCHONDRIAL"/>
    <property type="match status" value="1"/>
</dbReference>
<evidence type="ECO:0000256" key="18">
    <source>
        <dbReference type="SAM" id="Phobius"/>
    </source>
</evidence>
<evidence type="ECO:0000256" key="6">
    <source>
        <dbReference type="ARBA" id="ARBA00022692"/>
    </source>
</evidence>
<evidence type="ECO:0000256" key="15">
    <source>
        <dbReference type="ARBA" id="ARBA00033342"/>
    </source>
</evidence>
<feature type="compositionally biased region" description="Basic residues" evidence="17">
    <location>
        <begin position="308"/>
        <end position="323"/>
    </location>
</feature>
<evidence type="ECO:0000256" key="12">
    <source>
        <dbReference type="ARBA" id="ARBA00026028"/>
    </source>
</evidence>
<feature type="transmembrane region" description="Helical" evidence="18">
    <location>
        <begin position="172"/>
        <end position="191"/>
    </location>
</feature>
<reference evidence="21" key="1">
    <citation type="journal article" date="2019" name="Int. J. Syst. Evol. Microbiol.">
        <title>The Global Catalogue of Microorganisms (GCM) 10K type strain sequencing project: providing services to taxonomists for standard genome sequencing and annotation.</title>
        <authorList>
            <consortium name="The Broad Institute Genomics Platform"/>
            <consortium name="The Broad Institute Genome Sequencing Center for Infectious Disease"/>
            <person name="Wu L."/>
            <person name="Ma J."/>
        </authorList>
    </citation>
    <scope>NUCLEOTIDE SEQUENCE [LARGE SCALE GENOMIC DNA]</scope>
    <source>
        <strain evidence="21">NCAIM B.02333</strain>
    </source>
</reference>
<organism evidence="20 21">
    <name type="scientific">Aquipuribacter hungaricus</name>
    <dbReference type="NCBI Taxonomy" id="545624"/>
    <lineage>
        <taxon>Bacteria</taxon>
        <taxon>Bacillati</taxon>
        <taxon>Actinomycetota</taxon>
        <taxon>Actinomycetes</taxon>
        <taxon>Micrococcales</taxon>
        <taxon>Intrasporangiaceae</taxon>
        <taxon>Aquipuribacter</taxon>
    </lineage>
</organism>
<dbReference type="InterPro" id="IPR028055">
    <property type="entry name" value="YidC/Oxa/ALB_C"/>
</dbReference>
<evidence type="ECO:0000256" key="17">
    <source>
        <dbReference type="SAM" id="MobiDB-lite"/>
    </source>
</evidence>
<keyword evidence="9 18" id="KW-0472">Membrane</keyword>
<feature type="transmembrane region" description="Helical" evidence="18">
    <location>
        <begin position="7"/>
        <end position="27"/>
    </location>
</feature>
<dbReference type="NCBIfam" id="TIGR03592">
    <property type="entry name" value="yidC_oxa1_cterm"/>
    <property type="match status" value="1"/>
</dbReference>
<keyword evidence="10" id="KW-0143">Chaperone</keyword>
<feature type="transmembrane region" description="Helical" evidence="18">
    <location>
        <begin position="215"/>
        <end position="239"/>
    </location>
</feature>
<keyword evidence="6 16" id="KW-0812">Transmembrane</keyword>
<dbReference type="NCBIfam" id="NF002350">
    <property type="entry name" value="PRK01315.1"/>
    <property type="match status" value="1"/>
</dbReference>
<evidence type="ECO:0000313" key="20">
    <source>
        <dbReference type="EMBL" id="MFC3689138.1"/>
    </source>
</evidence>
<dbReference type="Proteomes" id="UP001595685">
    <property type="component" value="Unassembled WGS sequence"/>
</dbReference>
<dbReference type="CDD" id="cd20070">
    <property type="entry name" value="5TM_YidC_Alb3"/>
    <property type="match status" value="1"/>
</dbReference>
<feature type="domain" description="Membrane insertase YidC/Oxa/ALB C-terminal" evidence="19">
    <location>
        <begin position="40"/>
        <end position="254"/>
    </location>
</feature>
<evidence type="ECO:0000256" key="9">
    <source>
        <dbReference type="ARBA" id="ARBA00023136"/>
    </source>
</evidence>
<dbReference type="RefSeq" id="WP_340292261.1">
    <property type="nucleotide sequence ID" value="NZ_JBBEOI010000065.1"/>
</dbReference>
<comment type="function">
    <text evidence="11">Required for the insertion and/or proper folding and/or complex formation of integral membrane proteins into the membrane. Involved in integration of membrane proteins that insert both dependently and independently of the Sec translocase complex, as well as at least some lipoproteins. Aids folding of multispanning membrane proteins.</text>
</comment>
<name>A0ABV7WIT4_9MICO</name>
<evidence type="ECO:0000256" key="3">
    <source>
        <dbReference type="ARBA" id="ARBA00015325"/>
    </source>
</evidence>
<dbReference type="InterPro" id="IPR047196">
    <property type="entry name" value="YidC_ALB_C"/>
</dbReference>